<dbReference type="AlphaFoldDB" id="A0AA38JTT1"/>
<accession>A0AA38JTT1</accession>
<protein>
    <submittedName>
        <fullName evidence="2">Uncharacterized protein</fullName>
    </submittedName>
</protein>
<reference evidence="2" key="2">
    <citation type="journal article" date="2023" name="Proc. Natl. Acad. Sci. U.S.A.">
        <title>A global phylogenomic analysis of the shiitake genus Lentinula.</title>
        <authorList>
            <person name="Sierra-Patev S."/>
            <person name="Min B."/>
            <person name="Naranjo-Ortiz M."/>
            <person name="Looney B."/>
            <person name="Konkel Z."/>
            <person name="Slot J.C."/>
            <person name="Sakamoto Y."/>
            <person name="Steenwyk J.L."/>
            <person name="Rokas A."/>
            <person name="Carro J."/>
            <person name="Camarero S."/>
            <person name="Ferreira P."/>
            <person name="Molpeceres G."/>
            <person name="Ruiz-Duenas F.J."/>
            <person name="Serrano A."/>
            <person name="Henrissat B."/>
            <person name="Drula E."/>
            <person name="Hughes K.W."/>
            <person name="Mata J.L."/>
            <person name="Ishikawa N.K."/>
            <person name="Vargas-Isla R."/>
            <person name="Ushijima S."/>
            <person name="Smith C.A."/>
            <person name="Donoghue J."/>
            <person name="Ahrendt S."/>
            <person name="Andreopoulos W."/>
            <person name="He G."/>
            <person name="LaButti K."/>
            <person name="Lipzen A."/>
            <person name="Ng V."/>
            <person name="Riley R."/>
            <person name="Sandor L."/>
            <person name="Barry K."/>
            <person name="Martinez A.T."/>
            <person name="Xiao Y."/>
            <person name="Gibbons J.G."/>
            <person name="Terashima K."/>
            <person name="Grigoriev I.V."/>
            <person name="Hibbett D."/>
        </authorList>
    </citation>
    <scope>NUCLEOTIDE SEQUENCE</scope>
    <source>
        <strain evidence="2">ET3784</strain>
    </source>
</reference>
<gene>
    <name evidence="2" type="ORF">DFJ43DRAFT_1151543</name>
</gene>
<comment type="caution">
    <text evidence="2">The sequence shown here is derived from an EMBL/GenBank/DDBJ whole genome shotgun (WGS) entry which is preliminary data.</text>
</comment>
<feature type="compositionally biased region" description="Basic residues" evidence="1">
    <location>
        <begin position="111"/>
        <end position="121"/>
    </location>
</feature>
<evidence type="ECO:0000256" key="1">
    <source>
        <dbReference type="SAM" id="MobiDB-lite"/>
    </source>
</evidence>
<dbReference type="EMBL" id="JANVFO010000010">
    <property type="protein sequence ID" value="KAJ3735366.1"/>
    <property type="molecule type" value="Genomic_DNA"/>
</dbReference>
<keyword evidence="3" id="KW-1185">Reference proteome</keyword>
<feature type="region of interest" description="Disordered" evidence="1">
    <location>
        <begin position="111"/>
        <end position="144"/>
    </location>
</feature>
<organism evidence="2 3">
    <name type="scientific">Lentinula guzmanii</name>
    <dbReference type="NCBI Taxonomy" id="2804957"/>
    <lineage>
        <taxon>Eukaryota</taxon>
        <taxon>Fungi</taxon>
        <taxon>Dikarya</taxon>
        <taxon>Basidiomycota</taxon>
        <taxon>Agaricomycotina</taxon>
        <taxon>Agaricomycetes</taxon>
        <taxon>Agaricomycetidae</taxon>
        <taxon>Agaricales</taxon>
        <taxon>Marasmiineae</taxon>
        <taxon>Omphalotaceae</taxon>
        <taxon>Lentinula</taxon>
    </lineage>
</organism>
<sequence>MVPRYDKTNERKTYKDRLVDYEDVISDIYDVIGCSNAKDKPSLSYKIEGALVKLGSISLMTDDDWEGLCDDVLAKQQAKSKVFKVNIVVDDDYLDALNQWIAKQEGKIKKIPQKGKNKKKSDKFQSFKFDSESDDNDSSDEKGLTVMDKESRIITELVAMYGNCALCRPKICKIGQGAHVQLTFSMQAAWAASLACEEPGFHHTLSSQPSPSNLSPDIGMKTYGSNMSVMTELVVPIVGAFAAASQLTNQRQFTAPETPTPAPHTTHQLHSPQCLDVPFSDSFDEQDLNPYPTISDFLRSLDIAEPQRNLSCYVERPFRKNPAR</sequence>
<reference evidence="2" key="1">
    <citation type="submission" date="2022-08" db="EMBL/GenBank/DDBJ databases">
        <authorList>
            <consortium name="DOE Joint Genome Institute"/>
            <person name="Min B."/>
            <person name="Sierra-Patev S."/>
            <person name="Naranjo-Ortiz M."/>
            <person name="Looney B."/>
            <person name="Konkel Z."/>
            <person name="Slot J.C."/>
            <person name="Sakamoto Y."/>
            <person name="Steenwyk J.L."/>
            <person name="Rokas A."/>
            <person name="Carro J."/>
            <person name="Camarero S."/>
            <person name="Ferreira P."/>
            <person name="Molpeceres G."/>
            <person name="Ruiz-duenas F.J."/>
            <person name="Serrano A."/>
            <person name="Henrissat B."/>
            <person name="Drula E."/>
            <person name="Hughes K.W."/>
            <person name="Mata J.L."/>
            <person name="Ishikawa N.K."/>
            <person name="Vargas-Isla R."/>
            <person name="Ushijima S."/>
            <person name="Smith C.A."/>
            <person name="Ahrendt S."/>
            <person name="Andreopoulos W."/>
            <person name="He G."/>
            <person name="LaButti K."/>
            <person name="Lipzen A."/>
            <person name="Ng V."/>
            <person name="Riley R."/>
            <person name="Sandor L."/>
            <person name="Barry K."/>
            <person name="Martinez A.T."/>
            <person name="Xiao Y."/>
            <person name="Gibbons J.G."/>
            <person name="Terashima K."/>
            <person name="Hibbett D.S."/>
            <person name="Grigoriev I.V."/>
        </authorList>
    </citation>
    <scope>NUCLEOTIDE SEQUENCE</scope>
    <source>
        <strain evidence="2">ET3784</strain>
    </source>
</reference>
<evidence type="ECO:0000313" key="3">
    <source>
        <dbReference type="Proteomes" id="UP001176059"/>
    </source>
</evidence>
<dbReference type="Proteomes" id="UP001176059">
    <property type="component" value="Unassembled WGS sequence"/>
</dbReference>
<name>A0AA38JTT1_9AGAR</name>
<feature type="compositionally biased region" description="Basic and acidic residues" evidence="1">
    <location>
        <begin position="122"/>
        <end position="131"/>
    </location>
</feature>
<evidence type="ECO:0000313" key="2">
    <source>
        <dbReference type="EMBL" id="KAJ3735366.1"/>
    </source>
</evidence>
<proteinExistence type="predicted"/>